<feature type="non-terminal residue" evidence="4">
    <location>
        <position position="327"/>
    </location>
</feature>
<dbReference type="PANTHER" id="PTHR10091">
    <property type="entry name" value="ALDOSE-1-EPIMERASE"/>
    <property type="match status" value="1"/>
</dbReference>
<dbReference type="GO" id="GO:0006006">
    <property type="term" value="P:glucose metabolic process"/>
    <property type="evidence" value="ECO:0007669"/>
    <property type="project" value="TreeGrafter"/>
</dbReference>
<organism evidence="4 5">
    <name type="scientific">Rasamsonia emersonii (strain ATCC 16479 / CBS 393.64 / IMI 116815)</name>
    <dbReference type="NCBI Taxonomy" id="1408163"/>
    <lineage>
        <taxon>Eukaryota</taxon>
        <taxon>Fungi</taxon>
        <taxon>Dikarya</taxon>
        <taxon>Ascomycota</taxon>
        <taxon>Pezizomycotina</taxon>
        <taxon>Eurotiomycetes</taxon>
        <taxon>Eurotiomycetidae</taxon>
        <taxon>Eurotiales</taxon>
        <taxon>Trichocomaceae</taxon>
        <taxon>Rasamsonia</taxon>
    </lineage>
</organism>
<dbReference type="RefSeq" id="XP_013323608.1">
    <property type="nucleotide sequence ID" value="XM_013468154.1"/>
</dbReference>
<comment type="caution">
    <text evidence="4">The sequence shown here is derived from an EMBL/GenBank/DDBJ whole genome shotgun (WGS) entry which is preliminary data.</text>
</comment>
<dbReference type="STRING" id="1408163.A0A0F4YGB5"/>
<dbReference type="Pfam" id="PF01263">
    <property type="entry name" value="Aldose_epim"/>
    <property type="match status" value="1"/>
</dbReference>
<dbReference type="PANTHER" id="PTHR10091:SF0">
    <property type="entry name" value="GALACTOSE MUTAROTASE"/>
    <property type="match status" value="1"/>
</dbReference>
<evidence type="ECO:0000256" key="2">
    <source>
        <dbReference type="ARBA" id="ARBA00023235"/>
    </source>
</evidence>
<dbReference type="OrthoDB" id="274691at2759"/>
<evidence type="ECO:0000313" key="4">
    <source>
        <dbReference type="EMBL" id="KKA16996.1"/>
    </source>
</evidence>
<dbReference type="GO" id="GO:0030246">
    <property type="term" value="F:carbohydrate binding"/>
    <property type="evidence" value="ECO:0007669"/>
    <property type="project" value="InterPro"/>
</dbReference>
<evidence type="ECO:0000313" key="5">
    <source>
        <dbReference type="Proteomes" id="UP000053958"/>
    </source>
</evidence>
<dbReference type="Proteomes" id="UP000053958">
    <property type="component" value="Unassembled WGS sequence"/>
</dbReference>
<dbReference type="InterPro" id="IPR014718">
    <property type="entry name" value="GH-type_carb-bd"/>
</dbReference>
<dbReference type="CDD" id="cd09019">
    <property type="entry name" value="galactose_mutarotase_like"/>
    <property type="match status" value="1"/>
</dbReference>
<name>A0A0F4YGB5_RASE3</name>
<evidence type="ECO:0000256" key="3">
    <source>
        <dbReference type="ARBA" id="ARBA00023277"/>
    </source>
</evidence>
<dbReference type="EC" id="5.1.3.3" evidence="4"/>
<dbReference type="Gene3D" id="2.70.98.10">
    <property type="match status" value="1"/>
</dbReference>
<dbReference type="FunFam" id="2.70.98.10:FF:000015">
    <property type="entry name" value="Aldose 1-epimerase, putative"/>
    <property type="match status" value="1"/>
</dbReference>
<dbReference type="SUPFAM" id="SSF74650">
    <property type="entry name" value="Galactose mutarotase-like"/>
    <property type="match status" value="1"/>
</dbReference>
<dbReference type="PROSITE" id="PS00545">
    <property type="entry name" value="ALDOSE_1_EPIMERASE"/>
    <property type="match status" value="1"/>
</dbReference>
<dbReference type="GeneID" id="25321340"/>
<evidence type="ECO:0000256" key="1">
    <source>
        <dbReference type="ARBA" id="ARBA00006206"/>
    </source>
</evidence>
<proteinExistence type="inferred from homology"/>
<dbReference type="GO" id="GO:0033499">
    <property type="term" value="P:galactose catabolic process via UDP-galactose, Leloir pathway"/>
    <property type="evidence" value="ECO:0007669"/>
    <property type="project" value="TreeGrafter"/>
</dbReference>
<sequence>MSTEESAFTFLPLGAIIQEFRVAGHNIVQGFPTQEDYVKYNSPYFGATIGRVCNRLKDAVLKDVNGKSYTLAQNNGPNSLHGGKQGWDARVFDGPKPVNRNGKEAVLFKYLSNDGEEGYPGTVEIRVWYTTSKEDASKTVLEVEYEVELVGDEVEETAVNITNHSYFNISDGPTIEGTQAQLYTDQYLPVDSTKIPHGTIESFVKTNVTSPFVLGVPEPDIDHCFVVETDPSKVPLDTRPLPLKRLASFSHPATKLHLEVYSTEPAFQFYTGKYINVPAMEGAPARGPGAGFCVEPSRYVNAPNEPAWRHMTLLKKGQIWGSKIVYK</sequence>
<dbReference type="InterPro" id="IPR008183">
    <property type="entry name" value="Aldose_1/G6P_1-epimerase"/>
</dbReference>
<comment type="similarity">
    <text evidence="1">Belongs to the aldose epimerase family.</text>
</comment>
<reference evidence="4 5" key="1">
    <citation type="submission" date="2015-04" db="EMBL/GenBank/DDBJ databases">
        <authorList>
            <person name="Heijne W.H."/>
            <person name="Fedorova N.D."/>
            <person name="Nierman W.C."/>
            <person name="Vollebregt A.W."/>
            <person name="Zhao Z."/>
            <person name="Wu L."/>
            <person name="Kumar M."/>
            <person name="Stam H."/>
            <person name="van den Berg M.A."/>
            <person name="Pel H.J."/>
        </authorList>
    </citation>
    <scope>NUCLEOTIDE SEQUENCE [LARGE SCALE GENOMIC DNA]</scope>
    <source>
        <strain evidence="4 5">CBS 393.64</strain>
    </source>
</reference>
<dbReference type="GO" id="GO:0004034">
    <property type="term" value="F:aldose 1-epimerase activity"/>
    <property type="evidence" value="ECO:0007669"/>
    <property type="project" value="UniProtKB-EC"/>
</dbReference>
<keyword evidence="3" id="KW-0119">Carbohydrate metabolism</keyword>
<dbReference type="InterPro" id="IPR011013">
    <property type="entry name" value="Gal_mutarotase_sf_dom"/>
</dbReference>
<keyword evidence="2 4" id="KW-0413">Isomerase</keyword>
<accession>A0A0F4YGB5</accession>
<dbReference type="AlphaFoldDB" id="A0A0F4YGB5"/>
<dbReference type="InterPro" id="IPR047215">
    <property type="entry name" value="Galactose_mutarotase-like"/>
</dbReference>
<dbReference type="EMBL" id="LASV01000722">
    <property type="protein sequence ID" value="KKA16996.1"/>
    <property type="molecule type" value="Genomic_DNA"/>
</dbReference>
<protein>
    <submittedName>
        <fullName evidence="4">Aldose 1-epimerase</fullName>
        <ecNumber evidence="4">5.1.3.3</ecNumber>
    </submittedName>
</protein>
<dbReference type="InterPro" id="IPR018052">
    <property type="entry name" value="Ald1_epimerase_CS"/>
</dbReference>
<keyword evidence="5" id="KW-1185">Reference proteome</keyword>
<gene>
    <name evidence="4" type="ORF">T310_9402</name>
</gene>